<dbReference type="PANTHER" id="PTHR28037:SF1">
    <property type="entry name" value="ALCOHOL O-ACETYLTRANSFERASE 1-RELATED"/>
    <property type="match status" value="1"/>
</dbReference>
<dbReference type="GeneID" id="37022568"/>
<organism evidence="1 2">
    <name type="scientific">Meira miltonrushii</name>
    <dbReference type="NCBI Taxonomy" id="1280837"/>
    <lineage>
        <taxon>Eukaryota</taxon>
        <taxon>Fungi</taxon>
        <taxon>Dikarya</taxon>
        <taxon>Basidiomycota</taxon>
        <taxon>Ustilaginomycotina</taxon>
        <taxon>Exobasidiomycetes</taxon>
        <taxon>Exobasidiales</taxon>
        <taxon>Brachybasidiaceae</taxon>
        <taxon>Meira</taxon>
    </lineage>
</organism>
<gene>
    <name evidence="1" type="ORF">FA14DRAFT_177849</name>
</gene>
<reference evidence="1 2" key="1">
    <citation type="journal article" date="2018" name="Mol. Biol. Evol.">
        <title>Broad Genomic Sampling Reveals a Smut Pathogenic Ancestry of the Fungal Clade Ustilaginomycotina.</title>
        <authorList>
            <person name="Kijpornyongpan T."/>
            <person name="Mondo S.J."/>
            <person name="Barry K."/>
            <person name="Sandor L."/>
            <person name="Lee J."/>
            <person name="Lipzen A."/>
            <person name="Pangilinan J."/>
            <person name="LaButti K."/>
            <person name="Hainaut M."/>
            <person name="Henrissat B."/>
            <person name="Grigoriev I.V."/>
            <person name="Spatafora J.W."/>
            <person name="Aime M.C."/>
        </authorList>
    </citation>
    <scope>NUCLEOTIDE SEQUENCE [LARGE SCALE GENOMIC DNA]</scope>
    <source>
        <strain evidence="1 2">MCA 3882</strain>
    </source>
</reference>
<dbReference type="AlphaFoldDB" id="A0A316VLZ4"/>
<dbReference type="PANTHER" id="PTHR28037">
    <property type="entry name" value="ALCOHOL O-ACETYLTRANSFERASE 1-RELATED"/>
    <property type="match status" value="1"/>
</dbReference>
<dbReference type="RefSeq" id="XP_025358888.1">
    <property type="nucleotide sequence ID" value="XM_025500787.1"/>
</dbReference>
<evidence type="ECO:0000313" key="1">
    <source>
        <dbReference type="EMBL" id="PWN38586.1"/>
    </source>
</evidence>
<dbReference type="OrthoDB" id="2150604at2759"/>
<dbReference type="InParanoid" id="A0A316VLZ4"/>
<evidence type="ECO:0008006" key="3">
    <source>
        <dbReference type="Google" id="ProtNLM"/>
    </source>
</evidence>
<proteinExistence type="predicted"/>
<protein>
    <recommendedName>
        <fullName evidence="3">Diacylglycerol O-acyltransferase</fullName>
    </recommendedName>
</protein>
<dbReference type="EMBL" id="KZ819602">
    <property type="protein sequence ID" value="PWN38586.1"/>
    <property type="molecule type" value="Genomic_DNA"/>
</dbReference>
<name>A0A316VLZ4_9BASI</name>
<sequence length="561" mass="62975">MATNDKNMTSTYESLRTLSLHERFCLVRDNLGIPPLLCALSTFQLNDKDDLQGIQSNVEKRIQYLLDSVPLLSCFIEDPKATFANFARRRDGSPYQSKDILVRDAINWSQEEDQNSTIEERHALMEVRLIEWQKEHLRPRIDKPLWRVHFIQSSAQSDLITLALSIHHVLTDGRAMINVMAFLSAPEYQPLSSPEILAGTVALKEILPPRNEDVMPYVKASILMKVWLIVKDKLPSLLPDFIRRWFNLQAPWPAGALLKDAPSPLTAEISTHVIMFRGGDSSIARPRERIYPSSVLDPLRANGKKFGIPTIHPNVHTACLIGLGAMLKMDERTEDKSTILLTTHTPTTLRNLGEHGTVSGNFVGAYVHSQLVPKKDDKVWRMSRDYLKALTSPKTKIAAQRLWSLLPVLFAKGRSLRYERSSKRTAEAPTVGEAYLLGKIKQADEGKATLGSLEISNPGMLTPLDSRIVGVSWMQNTSPTASTMGVDVCRWKIAKDDKLNEGAINDGLTISITIQKGIFVTPQQEKAFVHHVRRAMKLLLLDKWRTDITVGQLTEAIEAVD</sequence>
<keyword evidence="2" id="KW-1185">Reference proteome</keyword>
<dbReference type="InterPro" id="IPR052058">
    <property type="entry name" value="Alcohol_O-acetyltransferase"/>
</dbReference>
<dbReference type="Proteomes" id="UP000245771">
    <property type="component" value="Unassembled WGS sequence"/>
</dbReference>
<dbReference type="STRING" id="1280837.A0A316VLZ4"/>
<accession>A0A316VLZ4</accession>
<evidence type="ECO:0000313" key="2">
    <source>
        <dbReference type="Proteomes" id="UP000245771"/>
    </source>
</evidence>